<feature type="transmembrane region" description="Helical" evidence="11">
    <location>
        <begin position="715"/>
        <end position="732"/>
    </location>
</feature>
<feature type="transmembrane region" description="Helical" evidence="11">
    <location>
        <begin position="259"/>
        <end position="284"/>
    </location>
</feature>
<feature type="transmembrane region" description="Helical" evidence="11">
    <location>
        <begin position="685"/>
        <end position="708"/>
    </location>
</feature>
<dbReference type="PANTHER" id="PTHR11689:SF89">
    <property type="entry name" value="CHLORIDE CHANNEL PROTEIN"/>
    <property type="match status" value="1"/>
</dbReference>
<evidence type="ECO:0000256" key="4">
    <source>
        <dbReference type="ARBA" id="ARBA00022737"/>
    </source>
</evidence>
<dbReference type="GO" id="GO:0016020">
    <property type="term" value="C:membrane"/>
    <property type="evidence" value="ECO:0007669"/>
    <property type="project" value="UniProtKB-SubCell"/>
</dbReference>
<evidence type="ECO:0000256" key="6">
    <source>
        <dbReference type="ARBA" id="ARBA00023065"/>
    </source>
</evidence>
<name>A0A6J8EGJ0_MYTCO</name>
<proteinExistence type="inferred from homology"/>
<keyword evidence="4" id="KW-0677">Repeat</keyword>
<feature type="domain" description="CBS" evidence="12">
    <location>
        <begin position="881"/>
        <end position="939"/>
    </location>
</feature>
<comment type="caution">
    <text evidence="11">Lacks conserved residue(s) required for the propagation of feature annotation.</text>
</comment>
<evidence type="ECO:0000256" key="9">
    <source>
        <dbReference type="ARBA" id="ARBA00023214"/>
    </source>
</evidence>
<feature type="transmembrane region" description="Helical" evidence="11">
    <location>
        <begin position="375"/>
        <end position="397"/>
    </location>
</feature>
<dbReference type="Gene3D" id="1.10.3080.10">
    <property type="entry name" value="Clc chloride channel"/>
    <property type="match status" value="1"/>
</dbReference>
<feature type="transmembrane region" description="Helical" evidence="11">
    <location>
        <begin position="616"/>
        <end position="637"/>
    </location>
</feature>
<dbReference type="EMBL" id="CACVKT020009053">
    <property type="protein sequence ID" value="CAC5419819.1"/>
    <property type="molecule type" value="Genomic_DNA"/>
</dbReference>
<keyword evidence="8 11" id="KW-0472">Membrane</keyword>
<keyword evidence="3 11" id="KW-0812">Transmembrane</keyword>
<evidence type="ECO:0000256" key="2">
    <source>
        <dbReference type="ARBA" id="ARBA00022448"/>
    </source>
</evidence>
<evidence type="ECO:0000313" key="14">
    <source>
        <dbReference type="Proteomes" id="UP000507470"/>
    </source>
</evidence>
<evidence type="ECO:0000256" key="5">
    <source>
        <dbReference type="ARBA" id="ARBA00022989"/>
    </source>
</evidence>
<sequence length="957" mass="108185">MVEKYLKVKNYTLLHDLIEEIAKHGTEKYLKVRNYTLLHDLIEEIAKLKWNMVKKYLKVRNYTLLHDLIEETWNMVEKYLKVRNYTLLHDLIEEIAKLKWNMVEKYLKKSLNLSGTWWKISQAVRNYTLLHDLIEEIAKLKWNMVGKISQVNDLIEEIAKLKWEHGEKNISRNGLNLSGTFGKKYLKVGKNYTLLHDLIEEIAKLKVEHGGKISQEIAKHGHGGKISQGKNYTLLHDLIEEIAKLKWNMVEKYLKNQDFAVASLFATGYSVIFVLFSAFIVVFLRPSASGSGIPEVSGFLNGTHLRHIFNIKTLAVKFFSCVAAVGCGLPVGPEGPMIHMGALVGAGLSQFKSETLRLTIPVFERFRTSEDKRNFISAGAAAGVSSAFGAPVGGLLFSMEEVSSFWTTTLSWQIFFCCMIATFTTDLFNSAFDGFSYTGNFGQFKTQKYILFQIEKGIDVNILMFIPTMIIGVIGGILGAVFTIMTLKMTRGRKRLLNAISNEWVQKMVRIFEPALIMIIVTVFSLYLPAAFSCTKKSCIESKIGSPIENCLNDTRNPLHIEHNVRKYTCPDCQDWQVSETTWKTNCTYNEMATLMFGTLEEAVEHLFSRDTHLEFGYGSLLTALVFYFVMICWATGTSVSCGALVPMLLVGALYGRLIGVLMTSMFGVHSEDTGYWAWIDPGSFALIGAASFFGGVTRLTLAVTVIMMELTNDVQILLPVMVAVMVAKWVGDFFTHPVYHALMEMKCIPFLDPEPRVTIEKKRIELELYCAKDIMASPVLTIQRRELVTVLSNLLLNTTHCGFPIVKTTKYGDHCFLGIIGRSSLFVALIHCSMFLVKKGVSVLMNITKLDDPQLVNEALHRYSEQEKYRDTYIDLSKYMNDSGLAVPEKFSVQRTYIIFRTLGLRHLSVIDTSNQVTGIITRKDLMGHNIVEKLSKVLSQPSRLEMMEINDNGVV</sequence>
<dbReference type="PROSITE" id="PS51371">
    <property type="entry name" value="CBS"/>
    <property type="match status" value="1"/>
</dbReference>
<dbReference type="Gene3D" id="3.10.580.10">
    <property type="entry name" value="CBS-domain"/>
    <property type="match status" value="1"/>
</dbReference>
<dbReference type="InterPro" id="IPR014743">
    <property type="entry name" value="Cl-channel_core"/>
</dbReference>
<keyword evidence="5 11" id="KW-1133">Transmembrane helix</keyword>
<dbReference type="InterPro" id="IPR000644">
    <property type="entry name" value="CBS_dom"/>
</dbReference>
<dbReference type="SUPFAM" id="SSF54631">
    <property type="entry name" value="CBS-domain pair"/>
    <property type="match status" value="1"/>
</dbReference>
<keyword evidence="6 11" id="KW-0406">Ion transport</keyword>
<keyword evidence="7 10" id="KW-0129">CBS domain</keyword>
<dbReference type="Proteomes" id="UP000507470">
    <property type="component" value="Unassembled WGS sequence"/>
</dbReference>
<dbReference type="GO" id="GO:0005254">
    <property type="term" value="F:chloride channel activity"/>
    <property type="evidence" value="ECO:0007669"/>
    <property type="project" value="UniProtKB-UniRule"/>
</dbReference>
<feature type="transmembrane region" description="Helical" evidence="11">
    <location>
        <begin position="508"/>
        <end position="528"/>
    </location>
</feature>
<evidence type="ECO:0000256" key="11">
    <source>
        <dbReference type="RuleBase" id="RU361221"/>
    </source>
</evidence>
<dbReference type="InterPro" id="IPR051280">
    <property type="entry name" value="Cl-channel/antiporter"/>
</dbReference>
<keyword evidence="2 11" id="KW-0813">Transport</keyword>
<evidence type="ECO:0000256" key="10">
    <source>
        <dbReference type="PROSITE-ProRule" id="PRU00703"/>
    </source>
</evidence>
<dbReference type="Pfam" id="PF00571">
    <property type="entry name" value="CBS"/>
    <property type="match status" value="1"/>
</dbReference>
<protein>
    <recommendedName>
        <fullName evidence="11">Chloride channel protein</fullName>
    </recommendedName>
</protein>
<accession>A0A6J8EGJ0</accession>
<organism evidence="13 14">
    <name type="scientific">Mytilus coruscus</name>
    <name type="common">Sea mussel</name>
    <dbReference type="NCBI Taxonomy" id="42192"/>
    <lineage>
        <taxon>Eukaryota</taxon>
        <taxon>Metazoa</taxon>
        <taxon>Spiralia</taxon>
        <taxon>Lophotrochozoa</taxon>
        <taxon>Mollusca</taxon>
        <taxon>Bivalvia</taxon>
        <taxon>Autobranchia</taxon>
        <taxon>Pteriomorphia</taxon>
        <taxon>Mytilida</taxon>
        <taxon>Mytiloidea</taxon>
        <taxon>Mytilidae</taxon>
        <taxon>Mytilinae</taxon>
        <taxon>Mytilus</taxon>
    </lineage>
</organism>
<dbReference type="OrthoDB" id="428525at2759"/>
<evidence type="ECO:0000256" key="7">
    <source>
        <dbReference type="ARBA" id="ARBA00023122"/>
    </source>
</evidence>
<evidence type="ECO:0000259" key="12">
    <source>
        <dbReference type="PROSITE" id="PS51371"/>
    </source>
</evidence>
<feature type="transmembrane region" description="Helical" evidence="11">
    <location>
        <begin position="644"/>
        <end position="665"/>
    </location>
</feature>
<dbReference type="InterPro" id="IPR001807">
    <property type="entry name" value="ClC"/>
</dbReference>
<dbReference type="CDD" id="cd04591">
    <property type="entry name" value="CBS_pair_voltage-gated_CLC_euk_bac"/>
    <property type="match status" value="1"/>
</dbReference>
<keyword evidence="14" id="KW-1185">Reference proteome</keyword>
<dbReference type="InterPro" id="IPR046342">
    <property type="entry name" value="CBS_dom_sf"/>
</dbReference>
<comment type="subcellular location">
    <subcellularLocation>
        <location evidence="1 11">Membrane</location>
        <topology evidence="1 11">Multi-pass membrane protein</topology>
    </subcellularLocation>
</comment>
<comment type="similarity">
    <text evidence="11">Belongs to the chloride channel (TC 2.A.49) family.</text>
</comment>
<dbReference type="SUPFAM" id="SSF81340">
    <property type="entry name" value="Clc chloride channel"/>
    <property type="match status" value="1"/>
</dbReference>
<gene>
    <name evidence="13" type="ORF">MCOR_52111</name>
</gene>
<dbReference type="PANTHER" id="PTHR11689">
    <property type="entry name" value="CHLORIDE CHANNEL PROTEIN CLC FAMILY MEMBER"/>
    <property type="match status" value="1"/>
</dbReference>
<dbReference type="AlphaFoldDB" id="A0A6J8EGJ0"/>
<feature type="transmembrane region" description="Helical" evidence="11">
    <location>
        <begin position="462"/>
        <end position="487"/>
    </location>
</feature>
<evidence type="ECO:0000256" key="3">
    <source>
        <dbReference type="ARBA" id="ARBA00022692"/>
    </source>
</evidence>
<evidence type="ECO:0000313" key="13">
    <source>
        <dbReference type="EMBL" id="CAC5419819.1"/>
    </source>
</evidence>
<keyword evidence="9 11" id="KW-0868">Chloride</keyword>
<reference evidence="13 14" key="1">
    <citation type="submission" date="2020-06" db="EMBL/GenBank/DDBJ databases">
        <authorList>
            <person name="Li R."/>
            <person name="Bekaert M."/>
        </authorList>
    </citation>
    <scope>NUCLEOTIDE SEQUENCE [LARGE SCALE GENOMIC DNA]</scope>
    <source>
        <strain evidence="14">wild</strain>
    </source>
</reference>
<dbReference type="PRINTS" id="PR00762">
    <property type="entry name" value="CLCHANNEL"/>
</dbReference>
<evidence type="ECO:0000256" key="1">
    <source>
        <dbReference type="ARBA" id="ARBA00004141"/>
    </source>
</evidence>
<dbReference type="Pfam" id="PF00654">
    <property type="entry name" value="Voltage_CLC"/>
    <property type="match status" value="1"/>
</dbReference>
<evidence type="ECO:0000256" key="8">
    <source>
        <dbReference type="ARBA" id="ARBA00023136"/>
    </source>
</evidence>